<evidence type="ECO:0000313" key="4">
    <source>
        <dbReference type="Proteomes" id="UP000252038"/>
    </source>
</evidence>
<evidence type="ECO:0000256" key="1">
    <source>
        <dbReference type="SAM" id="MobiDB-lite"/>
    </source>
</evidence>
<feature type="region of interest" description="Disordered" evidence="1">
    <location>
        <begin position="93"/>
        <end position="114"/>
    </location>
</feature>
<keyword evidence="5" id="KW-1185">Reference proteome</keyword>
<reference evidence="2 4" key="1">
    <citation type="submission" date="2018-05" db="EMBL/GenBank/DDBJ databases">
        <title>Genome sequencing, assembly and analysis of the novel insecticidal bacterium, Chromobacterium phragmitis.</title>
        <authorList>
            <person name="Sparks M.E."/>
            <person name="Blackburn M.B."/>
            <person name="Gundersen-Rindal D.E."/>
        </authorList>
    </citation>
    <scope>NUCLEOTIDE SEQUENCE [LARGE SCALE GENOMIC DNA]</scope>
    <source>
        <strain evidence="2">IIBBL 274-1</strain>
    </source>
</reference>
<organism evidence="2 4">
    <name type="scientific">Chromobacterium phragmitis</name>
    <dbReference type="NCBI Taxonomy" id="2202141"/>
    <lineage>
        <taxon>Bacteria</taxon>
        <taxon>Pseudomonadati</taxon>
        <taxon>Pseudomonadota</taxon>
        <taxon>Betaproteobacteria</taxon>
        <taxon>Neisseriales</taxon>
        <taxon>Chromobacteriaceae</taxon>
        <taxon>Chromobacterium</taxon>
    </lineage>
</organism>
<dbReference type="RefSeq" id="WP_114061648.1">
    <property type="nucleotide sequence ID" value="NZ_CP029495.1"/>
</dbReference>
<name>A0A344UKX4_9NEIS</name>
<dbReference type="EMBL" id="CP029554">
    <property type="protein sequence ID" value="AXE35922.1"/>
    <property type="molecule type" value="Genomic_DNA"/>
</dbReference>
<protein>
    <submittedName>
        <fullName evidence="2">Uncharacterized protein</fullName>
    </submittedName>
</protein>
<dbReference type="EMBL" id="JBDXMI010000001">
    <property type="protein sequence ID" value="MEO9384618.1"/>
    <property type="molecule type" value="Genomic_DNA"/>
</dbReference>
<dbReference type="KEGG" id="chrb:DK843_17385"/>
<evidence type="ECO:0000313" key="2">
    <source>
        <dbReference type="EMBL" id="AXE35922.1"/>
    </source>
</evidence>
<dbReference type="Proteomes" id="UP001462502">
    <property type="component" value="Unassembled WGS sequence"/>
</dbReference>
<evidence type="ECO:0000313" key="3">
    <source>
        <dbReference type="EMBL" id="MEO9384618.1"/>
    </source>
</evidence>
<sequence length="114" mass="13076">MTTPSTTQLAQLMQDLQQRQRGLGEQLQTFEALQREIAQLQRLAPRDPKARQRLDKLERAMRGELAPLKQRLDLCVDKLQGSFHDLEASLKQTGRADAVQAPRRTRPMAARQFI</sequence>
<gene>
    <name evidence="3" type="ORF">ABI908_10975</name>
    <name evidence="2" type="ORF">DK843_17385</name>
</gene>
<dbReference type="Proteomes" id="UP000252038">
    <property type="component" value="Chromosome"/>
</dbReference>
<reference evidence="3 5" key="2">
    <citation type="submission" date="2024-05" db="EMBL/GenBank/DDBJ databases">
        <authorList>
            <person name="De Oliveira J.P."/>
            <person name="Noriler S.A."/>
            <person name="De Oliveira A.G."/>
            <person name="Sipoli D.S."/>
        </authorList>
    </citation>
    <scope>NUCLEOTIDE SEQUENCE [LARGE SCALE GENOMIC DNA]</scope>
    <source>
        <strain evidence="3 5">LABIM192</strain>
    </source>
</reference>
<dbReference type="AlphaFoldDB" id="A0A344UKX4"/>
<dbReference type="OrthoDB" id="9784658at2"/>
<accession>A0A344UKX4</accession>
<evidence type="ECO:0000313" key="5">
    <source>
        <dbReference type="Proteomes" id="UP001462502"/>
    </source>
</evidence>
<proteinExistence type="predicted"/>
<dbReference type="KEGG" id="chri:DK842_11950"/>